<sequence length="511" mass="53861">MPTIILGGKEAEIGVVQQALDGPVHVELAEGVLDRVEAGYQVITQAIARGETIYGVNTGFGKLANRRISQEQLLELQRRLIASHMVGVGEPFAPQIVRAVLVVKLLCLIQGRSGVRPLIVRTLVDMLNADLLPIVPSQGSVGASGDLAPLAHLVGAMTGIGDVLVEGERVSAAEGFARCGVELVELGPKEGVALINGTQVSTALGIYGLILVERVLNAAVVAGALTLEAAAGRQEALDARIQEIRHQRGQIRIAETMRRLVADSEVLDVEFEGRRLQDPYSLRCMPQVMGASLDLMGFAADLLSRELNSVSDNPLMFPEDGSILSGGNFHGEPVAFAADILALAVCEIGSLSERRIALLMDESMSGLPPFLMKGAGLNSGFLMTQVTAAALVAENRSRAFPASVDSIPTSAGQEDHVSMATHGARRLKDMARNAAEVVAIELIAASQGLDLRNGGRPAPGLAGAYRMVRDRSAFLTEDRALAPEIEAVASDVLAGSFELVAEIDIASALGR</sequence>
<dbReference type="InterPro" id="IPR022313">
    <property type="entry name" value="Phe/His_NH3-lyase_AS"/>
</dbReference>
<dbReference type="PROSITE" id="PS00488">
    <property type="entry name" value="PAL_HISTIDASE"/>
    <property type="match status" value="1"/>
</dbReference>
<dbReference type="EMBL" id="JBHTEF010000001">
    <property type="protein sequence ID" value="MFC7579945.1"/>
    <property type="molecule type" value="Genomic_DNA"/>
</dbReference>
<dbReference type="NCBIfam" id="NF006871">
    <property type="entry name" value="PRK09367.1"/>
    <property type="match status" value="1"/>
</dbReference>
<evidence type="ECO:0000313" key="11">
    <source>
        <dbReference type="Proteomes" id="UP001596527"/>
    </source>
</evidence>
<evidence type="ECO:0000256" key="4">
    <source>
        <dbReference type="ARBA" id="ARBA00023239"/>
    </source>
</evidence>
<protein>
    <recommendedName>
        <fullName evidence="2 6">Histidine ammonia-lyase</fullName>
        <ecNumber evidence="2 6">4.3.1.3</ecNumber>
    </recommendedName>
</protein>
<dbReference type="InterPro" id="IPR008948">
    <property type="entry name" value="L-Aspartase-like"/>
</dbReference>
<dbReference type="GO" id="GO:0004397">
    <property type="term" value="F:histidine ammonia-lyase activity"/>
    <property type="evidence" value="ECO:0007669"/>
    <property type="project" value="UniProtKB-EC"/>
</dbReference>
<evidence type="ECO:0000256" key="5">
    <source>
        <dbReference type="ARBA" id="ARBA00049269"/>
    </source>
</evidence>
<evidence type="ECO:0000256" key="9">
    <source>
        <dbReference type="RuleBase" id="RU004480"/>
    </source>
</evidence>
<dbReference type="Gene3D" id="1.10.275.10">
    <property type="entry name" value="Fumarase/aspartase (N-terminal domain)"/>
    <property type="match status" value="1"/>
</dbReference>
<evidence type="ECO:0000256" key="7">
    <source>
        <dbReference type="RuleBase" id="RU003954"/>
    </source>
</evidence>
<evidence type="ECO:0000256" key="8">
    <source>
        <dbReference type="RuleBase" id="RU004479"/>
    </source>
</evidence>
<keyword evidence="3 8" id="KW-0369">Histidine metabolism</keyword>
<dbReference type="InterPro" id="IPR024083">
    <property type="entry name" value="Fumarase/histidase_N"/>
</dbReference>
<dbReference type="InterPro" id="IPR001106">
    <property type="entry name" value="Aromatic_Lyase"/>
</dbReference>
<comment type="similarity">
    <text evidence="7">Belongs to the PAL/histidase family.</text>
</comment>
<comment type="caution">
    <text evidence="10">The sequence shown here is derived from an EMBL/GenBank/DDBJ whole genome shotgun (WGS) entry which is preliminary data.</text>
</comment>
<name>A0ABW2SJB5_9ACTO</name>
<evidence type="ECO:0000256" key="6">
    <source>
        <dbReference type="NCBIfam" id="TIGR01225"/>
    </source>
</evidence>
<dbReference type="PANTHER" id="PTHR10362">
    <property type="entry name" value="HISTIDINE AMMONIA-LYASE"/>
    <property type="match status" value="1"/>
</dbReference>
<comment type="subcellular location">
    <subcellularLocation>
        <location evidence="9">Cytoplasm</location>
    </subcellularLocation>
</comment>
<comment type="catalytic activity">
    <reaction evidence="5 8">
        <text>L-histidine = trans-urocanate + NH4(+)</text>
        <dbReference type="Rhea" id="RHEA:21232"/>
        <dbReference type="ChEBI" id="CHEBI:17771"/>
        <dbReference type="ChEBI" id="CHEBI:28938"/>
        <dbReference type="ChEBI" id="CHEBI:57595"/>
        <dbReference type="EC" id="4.3.1.3"/>
    </reaction>
</comment>
<organism evidence="10 11">
    <name type="scientific">Schaalia naturae</name>
    <dbReference type="NCBI Taxonomy" id="635203"/>
    <lineage>
        <taxon>Bacteria</taxon>
        <taxon>Bacillati</taxon>
        <taxon>Actinomycetota</taxon>
        <taxon>Actinomycetes</taxon>
        <taxon>Actinomycetales</taxon>
        <taxon>Actinomycetaceae</taxon>
        <taxon>Schaalia</taxon>
    </lineage>
</organism>
<proteinExistence type="inferred from homology"/>
<evidence type="ECO:0000256" key="3">
    <source>
        <dbReference type="ARBA" id="ARBA00022808"/>
    </source>
</evidence>
<dbReference type="SUPFAM" id="SSF48557">
    <property type="entry name" value="L-aspartase-like"/>
    <property type="match status" value="1"/>
</dbReference>
<dbReference type="RefSeq" id="WP_380971538.1">
    <property type="nucleotide sequence ID" value="NZ_JBHTEF010000001.1"/>
</dbReference>
<evidence type="ECO:0000256" key="1">
    <source>
        <dbReference type="ARBA" id="ARBA00005113"/>
    </source>
</evidence>
<dbReference type="Pfam" id="PF00221">
    <property type="entry name" value="Lyase_aromatic"/>
    <property type="match status" value="1"/>
</dbReference>
<dbReference type="Gene3D" id="1.20.200.10">
    <property type="entry name" value="Fumarase/aspartase (Central domain)"/>
    <property type="match status" value="1"/>
</dbReference>
<dbReference type="NCBIfam" id="TIGR01225">
    <property type="entry name" value="hutH"/>
    <property type="match status" value="1"/>
</dbReference>
<evidence type="ECO:0000313" key="10">
    <source>
        <dbReference type="EMBL" id="MFC7579945.1"/>
    </source>
</evidence>
<comment type="pathway">
    <text evidence="1 8">Amino-acid degradation; L-histidine degradation into L-glutamate; N-formimidoyl-L-glutamate from L-histidine: step 1/3.</text>
</comment>
<dbReference type="Proteomes" id="UP001596527">
    <property type="component" value="Unassembled WGS sequence"/>
</dbReference>
<gene>
    <name evidence="10" type="primary">hutH</name>
    <name evidence="10" type="ORF">ACFQWG_01720</name>
</gene>
<keyword evidence="4 7" id="KW-0456">Lyase</keyword>
<dbReference type="EC" id="4.3.1.3" evidence="2 6"/>
<evidence type="ECO:0000256" key="2">
    <source>
        <dbReference type="ARBA" id="ARBA00012994"/>
    </source>
</evidence>
<dbReference type="CDD" id="cd00332">
    <property type="entry name" value="PAL-HAL"/>
    <property type="match status" value="1"/>
</dbReference>
<accession>A0ABW2SJB5</accession>
<reference evidence="11" key="1">
    <citation type="journal article" date="2019" name="Int. J. Syst. Evol. Microbiol.">
        <title>The Global Catalogue of Microorganisms (GCM) 10K type strain sequencing project: providing services to taxonomists for standard genome sequencing and annotation.</title>
        <authorList>
            <consortium name="The Broad Institute Genomics Platform"/>
            <consortium name="The Broad Institute Genome Sequencing Center for Infectious Disease"/>
            <person name="Wu L."/>
            <person name="Ma J."/>
        </authorList>
    </citation>
    <scope>NUCLEOTIDE SEQUENCE [LARGE SCALE GENOMIC DNA]</scope>
    <source>
        <strain evidence="11">CCUG 56698</strain>
    </source>
</reference>
<keyword evidence="11" id="KW-1185">Reference proteome</keyword>
<dbReference type="InterPro" id="IPR005921">
    <property type="entry name" value="HutH"/>
</dbReference>